<dbReference type="PANTHER" id="PTHR37610">
    <property type="entry name" value="CCHC-TYPE DOMAIN-CONTAINING PROTEIN"/>
    <property type="match status" value="1"/>
</dbReference>
<dbReference type="EMBL" id="PKPP01000227">
    <property type="protein sequence ID" value="PWA95662.1"/>
    <property type="molecule type" value="Genomic_DNA"/>
</dbReference>
<dbReference type="OrthoDB" id="5544992at2759"/>
<gene>
    <name evidence="1" type="ORF">CTI12_AA046290</name>
</gene>
<reference evidence="1 2" key="1">
    <citation type="journal article" date="2018" name="Mol. Plant">
        <title>The genome of Artemisia annua provides insight into the evolution of Asteraceae family and artemisinin biosynthesis.</title>
        <authorList>
            <person name="Shen Q."/>
            <person name="Zhang L."/>
            <person name="Liao Z."/>
            <person name="Wang S."/>
            <person name="Yan T."/>
            <person name="Shi P."/>
            <person name="Liu M."/>
            <person name="Fu X."/>
            <person name="Pan Q."/>
            <person name="Wang Y."/>
            <person name="Lv Z."/>
            <person name="Lu X."/>
            <person name="Zhang F."/>
            <person name="Jiang W."/>
            <person name="Ma Y."/>
            <person name="Chen M."/>
            <person name="Hao X."/>
            <person name="Li L."/>
            <person name="Tang Y."/>
            <person name="Lv G."/>
            <person name="Zhou Y."/>
            <person name="Sun X."/>
            <person name="Brodelius P.E."/>
            <person name="Rose J.K.C."/>
            <person name="Tang K."/>
        </authorList>
    </citation>
    <scope>NUCLEOTIDE SEQUENCE [LARGE SCALE GENOMIC DNA]</scope>
    <source>
        <strain evidence="2">cv. Huhao1</strain>
        <tissue evidence="1">Leaf</tissue>
    </source>
</reference>
<dbReference type="PANTHER" id="PTHR37610:SF6">
    <property type="entry name" value="GAG-POLYPEPTIDE OF LTR COPIA-TYPE-RELATED"/>
    <property type="match status" value="1"/>
</dbReference>
<evidence type="ECO:0000313" key="2">
    <source>
        <dbReference type="Proteomes" id="UP000245207"/>
    </source>
</evidence>
<dbReference type="Proteomes" id="UP000245207">
    <property type="component" value="Unassembled WGS sequence"/>
</dbReference>
<keyword evidence="2" id="KW-1185">Reference proteome</keyword>
<comment type="caution">
    <text evidence="1">The sequence shown here is derived from an EMBL/GenBank/DDBJ whole genome shotgun (WGS) entry which is preliminary data.</text>
</comment>
<proteinExistence type="predicted"/>
<organism evidence="1 2">
    <name type="scientific">Artemisia annua</name>
    <name type="common">Sweet wormwood</name>
    <dbReference type="NCBI Taxonomy" id="35608"/>
    <lineage>
        <taxon>Eukaryota</taxon>
        <taxon>Viridiplantae</taxon>
        <taxon>Streptophyta</taxon>
        <taxon>Embryophyta</taxon>
        <taxon>Tracheophyta</taxon>
        <taxon>Spermatophyta</taxon>
        <taxon>Magnoliopsida</taxon>
        <taxon>eudicotyledons</taxon>
        <taxon>Gunneridae</taxon>
        <taxon>Pentapetalae</taxon>
        <taxon>asterids</taxon>
        <taxon>campanulids</taxon>
        <taxon>Asterales</taxon>
        <taxon>Asteraceae</taxon>
        <taxon>Asteroideae</taxon>
        <taxon>Anthemideae</taxon>
        <taxon>Artemisiinae</taxon>
        <taxon>Artemisia</taxon>
    </lineage>
</organism>
<accession>A0A2U1QCG3</accession>
<dbReference type="AlphaFoldDB" id="A0A2U1QCG3"/>
<evidence type="ECO:0000313" key="1">
    <source>
        <dbReference type="EMBL" id="PWA95662.1"/>
    </source>
</evidence>
<sequence length="108" mass="12668">MVELWDTCNNMVICWILGSVSESIARSVMFVGTVREIWQQLENRFALSDGSRKYKLNKDTYAITQSYNLEDIREVVKEQLQYLVGIRWVNALKRLTVGNFHGYSIRFL</sequence>
<protein>
    <submittedName>
        <fullName evidence="1">Uncharacterized protein</fullName>
    </submittedName>
</protein>
<name>A0A2U1QCG3_ARTAN</name>